<dbReference type="InterPro" id="IPR035979">
    <property type="entry name" value="RBD_domain_sf"/>
</dbReference>
<comment type="caution">
    <text evidence="5">The sequence shown here is derived from an EMBL/GenBank/DDBJ whole genome shotgun (WGS) entry which is preliminary data.</text>
</comment>
<name>A0A4S8IFD9_MUSBA</name>
<evidence type="ECO:0000313" key="5">
    <source>
        <dbReference type="EMBL" id="THU46957.1"/>
    </source>
</evidence>
<dbReference type="STRING" id="52838.A0A4S8IFD9"/>
<dbReference type="AlphaFoldDB" id="A0A4S8IFD9"/>
<feature type="compositionally biased region" description="Pro residues" evidence="3">
    <location>
        <begin position="27"/>
        <end position="38"/>
    </location>
</feature>
<feature type="domain" description="RRM" evidence="4">
    <location>
        <begin position="73"/>
        <end position="133"/>
    </location>
</feature>
<proteinExistence type="predicted"/>
<dbReference type="GO" id="GO:0003723">
    <property type="term" value="F:RNA binding"/>
    <property type="evidence" value="ECO:0007669"/>
    <property type="project" value="UniProtKB-UniRule"/>
</dbReference>
<accession>A0A4S8IFD9</accession>
<evidence type="ECO:0000256" key="2">
    <source>
        <dbReference type="PROSITE-ProRule" id="PRU00176"/>
    </source>
</evidence>
<dbReference type="InterPro" id="IPR012677">
    <property type="entry name" value="Nucleotide-bd_a/b_plait_sf"/>
</dbReference>
<organism evidence="5 6">
    <name type="scientific">Musa balbisiana</name>
    <name type="common">Banana</name>
    <dbReference type="NCBI Taxonomy" id="52838"/>
    <lineage>
        <taxon>Eukaryota</taxon>
        <taxon>Viridiplantae</taxon>
        <taxon>Streptophyta</taxon>
        <taxon>Embryophyta</taxon>
        <taxon>Tracheophyta</taxon>
        <taxon>Spermatophyta</taxon>
        <taxon>Magnoliopsida</taxon>
        <taxon>Liliopsida</taxon>
        <taxon>Zingiberales</taxon>
        <taxon>Musaceae</taxon>
        <taxon>Musa</taxon>
    </lineage>
</organism>
<dbReference type="SMART" id="SM00360">
    <property type="entry name" value="RRM"/>
    <property type="match status" value="2"/>
</dbReference>
<evidence type="ECO:0000313" key="6">
    <source>
        <dbReference type="Proteomes" id="UP000317650"/>
    </source>
</evidence>
<dbReference type="SUPFAM" id="SSF54928">
    <property type="entry name" value="RNA-binding domain, RBD"/>
    <property type="match status" value="1"/>
</dbReference>
<feature type="region of interest" description="Disordered" evidence="3">
    <location>
        <begin position="19"/>
        <end position="48"/>
    </location>
</feature>
<sequence>MDEMAAAYYHPPPVAAHYPYYPQPQTHEPPPLTGAPYPPHHHHLPALAPPSRTHLSPQYYSVPADLPPRDEVRTLFIAGLPDDVKPREIYNLFHEFPGYQSAQLRRSGQSSQAYAFTVFTDQQSALSAMRALNMMVYLILTIKELEDLLHIQEAFQILNNSTYTPQSNPPCPTLFVANLGPKCSEQDLYKLAFVCRCPGFLKLKMQNKNGVPVAFIDFQDTSSSTGALNHLQGTILYSSVGEGMRLEYPL</sequence>
<dbReference type="Gene3D" id="3.30.70.330">
    <property type="match status" value="2"/>
</dbReference>
<keyword evidence="6" id="KW-1185">Reference proteome</keyword>
<dbReference type="Proteomes" id="UP000317650">
    <property type="component" value="Chromosome 9"/>
</dbReference>
<dbReference type="InterPro" id="IPR000504">
    <property type="entry name" value="RRM_dom"/>
</dbReference>
<dbReference type="Pfam" id="PF00076">
    <property type="entry name" value="RRM_1"/>
    <property type="match status" value="2"/>
</dbReference>
<reference evidence="5 6" key="1">
    <citation type="journal article" date="2019" name="Nat. Plants">
        <title>Genome sequencing of Musa balbisiana reveals subgenome evolution and function divergence in polyploid bananas.</title>
        <authorList>
            <person name="Yao X."/>
        </authorList>
    </citation>
    <scope>NUCLEOTIDE SEQUENCE [LARGE SCALE GENOMIC DNA]</scope>
    <source>
        <strain evidence="6">cv. DH-PKW</strain>
        <tissue evidence="5">Leaves</tissue>
    </source>
</reference>
<keyword evidence="1 2" id="KW-0694">RNA-binding</keyword>
<dbReference type="PANTHER" id="PTHR10501">
    <property type="entry name" value="U1 SMALL NUCLEAR RIBONUCLEOPROTEIN A/U2 SMALL NUCLEAR RIBONUCLEOPROTEIN B"/>
    <property type="match status" value="1"/>
</dbReference>
<dbReference type="PROSITE" id="PS50102">
    <property type="entry name" value="RRM"/>
    <property type="match status" value="2"/>
</dbReference>
<feature type="domain" description="RRM" evidence="4">
    <location>
        <begin position="172"/>
        <end position="250"/>
    </location>
</feature>
<evidence type="ECO:0000256" key="1">
    <source>
        <dbReference type="ARBA" id="ARBA00022884"/>
    </source>
</evidence>
<evidence type="ECO:0000259" key="4">
    <source>
        <dbReference type="PROSITE" id="PS50102"/>
    </source>
</evidence>
<protein>
    <recommendedName>
        <fullName evidence="4">RRM domain-containing protein</fullName>
    </recommendedName>
</protein>
<gene>
    <name evidence="5" type="ORF">C4D60_Mb09t10420</name>
</gene>
<dbReference type="EMBL" id="PYDT01000010">
    <property type="protein sequence ID" value="THU46957.1"/>
    <property type="molecule type" value="Genomic_DNA"/>
</dbReference>
<evidence type="ECO:0000256" key="3">
    <source>
        <dbReference type="SAM" id="MobiDB-lite"/>
    </source>
</evidence>